<reference evidence="1" key="2">
    <citation type="submission" date="2025-08" db="UniProtKB">
        <authorList>
            <consortium name="Ensembl"/>
        </authorList>
    </citation>
    <scope>IDENTIFICATION</scope>
</reference>
<dbReference type="InParanoid" id="A0A803XUH0"/>
<proteinExistence type="predicted"/>
<sequence>NIMFSSVIFLKNNFWSHYVAQADLKLLGSSNPPATAFQSAGTVSHQAGKIIFFKENAIAK</sequence>
<name>A0A803XUH0_MELGA</name>
<organism evidence="1 2">
    <name type="scientific">Meleagris gallopavo</name>
    <name type="common">Wild turkey</name>
    <dbReference type="NCBI Taxonomy" id="9103"/>
    <lineage>
        <taxon>Eukaryota</taxon>
        <taxon>Metazoa</taxon>
        <taxon>Chordata</taxon>
        <taxon>Craniata</taxon>
        <taxon>Vertebrata</taxon>
        <taxon>Euteleostomi</taxon>
        <taxon>Archelosauria</taxon>
        <taxon>Archosauria</taxon>
        <taxon>Dinosauria</taxon>
        <taxon>Saurischia</taxon>
        <taxon>Theropoda</taxon>
        <taxon>Coelurosauria</taxon>
        <taxon>Aves</taxon>
        <taxon>Neognathae</taxon>
        <taxon>Galloanserae</taxon>
        <taxon>Galliformes</taxon>
        <taxon>Phasianidae</taxon>
        <taxon>Meleagridinae</taxon>
        <taxon>Meleagris</taxon>
    </lineage>
</organism>
<accession>A0A803XUH0</accession>
<evidence type="ECO:0000313" key="1">
    <source>
        <dbReference type="Ensembl" id="ENSMGAP00000023166.1"/>
    </source>
</evidence>
<dbReference type="AlphaFoldDB" id="A0A803XUH0"/>
<dbReference type="Ensembl" id="ENSMGAT00000035189.1">
    <property type="protein sequence ID" value="ENSMGAP00000023166.1"/>
    <property type="gene ID" value="ENSMGAG00000019478.1"/>
</dbReference>
<reference evidence="1" key="1">
    <citation type="journal article" date="2010" name="PLoS Biol.">
        <title>Multi-platform next-generation sequencing of the domestic turkey (Meleagris gallopavo): genome assembly and analysis.</title>
        <authorList>
            <person name="Dalloul R.A."/>
            <person name="Long J.A."/>
            <person name="Zimin A.V."/>
            <person name="Aslam L."/>
            <person name="Beal K."/>
            <person name="Blomberg L.A."/>
            <person name="Bouffard P."/>
            <person name="Burt D.W."/>
            <person name="Crasta O."/>
            <person name="Crooijmans R.P."/>
            <person name="Cooper K."/>
            <person name="Coulombe R.A."/>
            <person name="De S."/>
            <person name="Delany M.E."/>
            <person name="Dodgson J.B."/>
            <person name="Dong J.J."/>
            <person name="Evans C."/>
            <person name="Frederickson K.M."/>
            <person name="Flicek P."/>
            <person name="Florea L."/>
            <person name="Folkerts O."/>
            <person name="Groenen M.A."/>
            <person name="Harkins T.T."/>
            <person name="Herrero J."/>
            <person name="Hoffmann S."/>
            <person name="Megens H.J."/>
            <person name="Jiang A."/>
            <person name="de Jong P."/>
            <person name="Kaiser P."/>
            <person name="Kim H."/>
            <person name="Kim K.W."/>
            <person name="Kim S."/>
            <person name="Langenberger D."/>
            <person name="Lee M.K."/>
            <person name="Lee T."/>
            <person name="Mane S."/>
            <person name="Marcais G."/>
            <person name="Marz M."/>
            <person name="McElroy A.P."/>
            <person name="Modise T."/>
            <person name="Nefedov M."/>
            <person name="Notredame C."/>
            <person name="Paton I.R."/>
            <person name="Payne W.S."/>
            <person name="Pertea G."/>
            <person name="Prickett D."/>
            <person name="Puiu D."/>
            <person name="Qioa D."/>
            <person name="Raineri E."/>
            <person name="Ruffier M."/>
            <person name="Salzberg S.L."/>
            <person name="Schatz M.C."/>
            <person name="Scheuring C."/>
            <person name="Schmidt C.J."/>
            <person name="Schroeder S."/>
            <person name="Searle S.M."/>
            <person name="Smith E.J."/>
            <person name="Smith J."/>
            <person name="Sonstegard T.S."/>
            <person name="Stadler P.F."/>
            <person name="Tafer H."/>
            <person name="Tu Z.J."/>
            <person name="Van Tassell C.P."/>
            <person name="Vilella A.J."/>
            <person name="Williams K.P."/>
            <person name="Yorke J.A."/>
            <person name="Zhang L."/>
            <person name="Zhang H.B."/>
            <person name="Zhang X."/>
            <person name="Zhang Y."/>
            <person name="Reed K.M."/>
        </authorList>
    </citation>
    <scope>NUCLEOTIDE SEQUENCE [LARGE SCALE GENOMIC DNA]</scope>
</reference>
<keyword evidence="2" id="KW-1185">Reference proteome</keyword>
<dbReference type="Proteomes" id="UP000001645">
    <property type="component" value="Unplaced"/>
</dbReference>
<protein>
    <submittedName>
        <fullName evidence="1">Uncharacterized protein</fullName>
    </submittedName>
</protein>
<reference evidence="1" key="3">
    <citation type="submission" date="2025-09" db="UniProtKB">
        <authorList>
            <consortium name="Ensembl"/>
        </authorList>
    </citation>
    <scope>IDENTIFICATION</scope>
</reference>
<evidence type="ECO:0000313" key="2">
    <source>
        <dbReference type="Proteomes" id="UP000001645"/>
    </source>
</evidence>